<dbReference type="EC" id="3.4.-.-" evidence="20"/>
<keyword evidence="21" id="KW-1185">Reference proteome</keyword>
<feature type="domain" description="Glycosyl transferase family 51" evidence="19">
    <location>
        <begin position="52"/>
        <end position="228"/>
    </location>
</feature>
<proteinExistence type="inferred from homology"/>
<dbReference type="UniPathway" id="UPA00219"/>
<dbReference type="KEGG" id="cavi:CAV_0745"/>
<evidence type="ECO:0000256" key="3">
    <source>
        <dbReference type="ARBA" id="ARBA00007090"/>
    </source>
</evidence>
<dbReference type="Pfam" id="PF00912">
    <property type="entry name" value="Transgly"/>
    <property type="match status" value="1"/>
</dbReference>
<gene>
    <name evidence="20" type="primary">pbpA</name>
    <name evidence="20" type="ORF">CAV_0745</name>
</gene>
<feature type="domain" description="Penicillin-binding protein transpeptidase" evidence="18">
    <location>
        <begin position="321"/>
        <end position="590"/>
    </location>
</feature>
<comment type="similarity">
    <text evidence="3">In the C-terminal section; belongs to the transpeptidase family.</text>
</comment>
<dbReference type="GO" id="GO:0030288">
    <property type="term" value="C:outer membrane-bounded periplasmic space"/>
    <property type="evidence" value="ECO:0007669"/>
    <property type="project" value="TreeGrafter"/>
</dbReference>
<dbReference type="GO" id="GO:0008360">
    <property type="term" value="P:regulation of cell shape"/>
    <property type="evidence" value="ECO:0007669"/>
    <property type="project" value="UniProtKB-KW"/>
</dbReference>
<dbReference type="PANTHER" id="PTHR32282:SF11">
    <property type="entry name" value="PENICILLIN-BINDING PROTEIN 1B"/>
    <property type="match status" value="1"/>
</dbReference>
<evidence type="ECO:0000256" key="13">
    <source>
        <dbReference type="ARBA" id="ARBA00023136"/>
    </source>
</evidence>
<evidence type="ECO:0000313" key="20">
    <source>
        <dbReference type="EMBL" id="ASQ30411.1"/>
    </source>
</evidence>
<dbReference type="InterPro" id="IPR012338">
    <property type="entry name" value="Beta-lactam/transpept-like"/>
</dbReference>
<dbReference type="OrthoDB" id="9766909at2"/>
<evidence type="ECO:0000256" key="14">
    <source>
        <dbReference type="ARBA" id="ARBA00023268"/>
    </source>
</evidence>
<dbReference type="GO" id="GO:0008955">
    <property type="term" value="F:peptidoglycan glycosyltransferase activity"/>
    <property type="evidence" value="ECO:0007669"/>
    <property type="project" value="UniProtKB-EC"/>
</dbReference>
<evidence type="ECO:0000256" key="9">
    <source>
        <dbReference type="ARBA" id="ARBA00022679"/>
    </source>
</evidence>
<evidence type="ECO:0000256" key="1">
    <source>
        <dbReference type="ARBA" id="ARBA00004236"/>
    </source>
</evidence>
<keyword evidence="11" id="KW-0133">Cell shape</keyword>
<dbReference type="Gene3D" id="3.40.710.10">
    <property type="entry name" value="DD-peptidase/beta-lactamase superfamily"/>
    <property type="match status" value="1"/>
</dbReference>
<evidence type="ECO:0000259" key="18">
    <source>
        <dbReference type="Pfam" id="PF00905"/>
    </source>
</evidence>
<dbReference type="GO" id="GO:0009252">
    <property type="term" value="P:peptidoglycan biosynthetic process"/>
    <property type="evidence" value="ECO:0007669"/>
    <property type="project" value="UniProtKB-UniPathway"/>
</dbReference>
<evidence type="ECO:0000256" key="10">
    <source>
        <dbReference type="ARBA" id="ARBA00022801"/>
    </source>
</evidence>
<comment type="catalytic activity">
    <reaction evidence="16">
        <text>Preferential cleavage: (Ac)2-L-Lys-D-Ala-|-D-Ala. Also transpeptidation of peptidyl-alanyl moieties that are N-acyl substituents of D-alanine.</text>
        <dbReference type="EC" id="3.4.16.4"/>
    </reaction>
</comment>
<comment type="similarity">
    <text evidence="4">In the N-terminal section; belongs to the glycosyltransferase 51 family.</text>
</comment>
<keyword evidence="7" id="KW-0645">Protease</keyword>
<keyword evidence="13" id="KW-0472">Membrane</keyword>
<evidence type="ECO:0000256" key="6">
    <source>
        <dbReference type="ARBA" id="ARBA00022645"/>
    </source>
</evidence>
<dbReference type="GO" id="GO:0006508">
    <property type="term" value="P:proteolysis"/>
    <property type="evidence" value="ECO:0007669"/>
    <property type="project" value="UniProtKB-KW"/>
</dbReference>
<keyword evidence="15" id="KW-0961">Cell wall biogenesis/degradation</keyword>
<protein>
    <submittedName>
        <fullName evidence="20">Penicillin-binding protein 1A</fullName>
        <ecNumber evidence="20">2.4.1.129</ecNumber>
        <ecNumber evidence="20">3.4.-.-</ecNumber>
    </submittedName>
</protein>
<keyword evidence="5" id="KW-1003">Cell membrane</keyword>
<dbReference type="InterPro" id="IPR001460">
    <property type="entry name" value="PCN-bd_Tpept"/>
</dbReference>
<comment type="subcellular location">
    <subcellularLocation>
        <location evidence="1">Cell membrane</location>
    </subcellularLocation>
</comment>
<dbReference type="RefSeq" id="WP_094325174.1">
    <property type="nucleotide sequence ID" value="NZ_CP022347.1"/>
</dbReference>
<keyword evidence="9 20" id="KW-0808">Transferase</keyword>
<name>A0A222MX66_9BACT</name>
<evidence type="ECO:0000256" key="8">
    <source>
        <dbReference type="ARBA" id="ARBA00022676"/>
    </source>
</evidence>
<dbReference type="InterPro" id="IPR036950">
    <property type="entry name" value="PBP_transglycosylase"/>
</dbReference>
<keyword evidence="10 20" id="KW-0378">Hydrolase</keyword>
<comment type="pathway">
    <text evidence="2">Cell wall biogenesis; peptidoglycan biosynthesis.</text>
</comment>
<evidence type="ECO:0000256" key="4">
    <source>
        <dbReference type="ARBA" id="ARBA00007739"/>
    </source>
</evidence>
<dbReference type="FunFam" id="1.10.3810.10:FF:000001">
    <property type="entry name" value="Penicillin-binding protein 1A"/>
    <property type="match status" value="1"/>
</dbReference>
<evidence type="ECO:0000256" key="16">
    <source>
        <dbReference type="ARBA" id="ARBA00034000"/>
    </source>
</evidence>
<dbReference type="Pfam" id="PF00905">
    <property type="entry name" value="Transpeptidase"/>
    <property type="match status" value="1"/>
</dbReference>
<dbReference type="EMBL" id="CP022347">
    <property type="protein sequence ID" value="ASQ30411.1"/>
    <property type="molecule type" value="Genomic_DNA"/>
</dbReference>
<sequence length="645" mass="72195">MRILKIILALIVFVVISGAGYAFYLVSDSNFENYSFKEYKPQLSTQIYDKNGKLIANIFDKEHRFYVEYKDIPPRLIEALLAIEDTVFFEHNGVNLDAVARAGLKIIASAGETVEGASTLTQQLIKNTELSPERTINRKVKEILLAYKLENELSKEEILERYLNYIFFGHGYYGVKTAARGYFRKELSQLSLKEIAMLVGMPKAPSSYDPTRNLNLSLSRANAVIQRMYNIGWISESEYREAMDEIPTVYDDTLTQNVAPYVVDEVIKRLEPVLPDLRTAGYTVDLGIDLSVQMAAEHALRFGYDEIVKRDKDANLSVLNGAMVVMDHQNGDVLALVGGVDYNKSNFNRATQSSRQPGSTFKPFLYQIAINEGYSPMSEIADISRIFENSDGKDDWVPKNLGGSLAGLVTLKEALTRSRNLATINLALDIGLDVLYKKMLDFGFSDKIPADLSIVLGSFGISPLEFSKMFSMFGTYGIIREPVIVKTVKDREQNIVLQYESNATKVSEPQQVFLTVDMMRNVVARGTGFNARVPGMEIAGKTGTSNDSIDTWFVGITPEIEAVIWYGNDNNKPMKATEGGSRTAAPVFKVFLTDYLKYFPQSKKSFDVPSGVFKGTYNGNVEFYTKQSPLPQKSIHSMSADEMLF</sequence>
<dbReference type="GO" id="GO:0009002">
    <property type="term" value="F:serine-type D-Ala-D-Ala carboxypeptidase activity"/>
    <property type="evidence" value="ECO:0007669"/>
    <property type="project" value="UniProtKB-EC"/>
</dbReference>
<evidence type="ECO:0000256" key="2">
    <source>
        <dbReference type="ARBA" id="ARBA00004752"/>
    </source>
</evidence>
<keyword evidence="6" id="KW-0121">Carboxypeptidase</keyword>
<dbReference type="GO" id="GO:0005886">
    <property type="term" value="C:plasma membrane"/>
    <property type="evidence" value="ECO:0007669"/>
    <property type="project" value="UniProtKB-SubCell"/>
</dbReference>
<dbReference type="Proteomes" id="UP000201169">
    <property type="component" value="Chromosome"/>
</dbReference>
<comment type="catalytic activity">
    <reaction evidence="17">
        <text>[GlcNAc-(1-&gt;4)-Mur2Ac(oyl-L-Ala-gamma-D-Glu-L-Lys-D-Ala-D-Ala)](n)-di-trans,octa-cis-undecaprenyl diphosphate + beta-D-GlcNAc-(1-&gt;4)-Mur2Ac(oyl-L-Ala-gamma-D-Glu-L-Lys-D-Ala-D-Ala)-di-trans,octa-cis-undecaprenyl diphosphate = [GlcNAc-(1-&gt;4)-Mur2Ac(oyl-L-Ala-gamma-D-Glu-L-Lys-D-Ala-D-Ala)](n+1)-di-trans,octa-cis-undecaprenyl diphosphate + di-trans,octa-cis-undecaprenyl diphosphate + H(+)</text>
        <dbReference type="Rhea" id="RHEA:23708"/>
        <dbReference type="Rhea" id="RHEA-COMP:9602"/>
        <dbReference type="Rhea" id="RHEA-COMP:9603"/>
        <dbReference type="ChEBI" id="CHEBI:15378"/>
        <dbReference type="ChEBI" id="CHEBI:58405"/>
        <dbReference type="ChEBI" id="CHEBI:60033"/>
        <dbReference type="ChEBI" id="CHEBI:78435"/>
        <dbReference type="EC" id="2.4.99.28"/>
    </reaction>
</comment>
<keyword evidence="14" id="KW-0511">Multifunctional enzyme</keyword>
<dbReference type="AlphaFoldDB" id="A0A222MX66"/>
<evidence type="ECO:0000313" key="21">
    <source>
        <dbReference type="Proteomes" id="UP000201169"/>
    </source>
</evidence>
<organism evidence="20 21">
    <name type="scientific">Campylobacter avium LMG 24591</name>
    <dbReference type="NCBI Taxonomy" id="522484"/>
    <lineage>
        <taxon>Bacteria</taxon>
        <taxon>Pseudomonadati</taxon>
        <taxon>Campylobacterota</taxon>
        <taxon>Epsilonproteobacteria</taxon>
        <taxon>Campylobacterales</taxon>
        <taxon>Campylobacteraceae</taxon>
        <taxon>Campylobacter</taxon>
    </lineage>
</organism>
<dbReference type="InterPro" id="IPR023346">
    <property type="entry name" value="Lysozyme-like_dom_sf"/>
</dbReference>
<evidence type="ECO:0000259" key="19">
    <source>
        <dbReference type="Pfam" id="PF00912"/>
    </source>
</evidence>
<evidence type="ECO:0000256" key="11">
    <source>
        <dbReference type="ARBA" id="ARBA00022960"/>
    </source>
</evidence>
<evidence type="ECO:0000256" key="15">
    <source>
        <dbReference type="ARBA" id="ARBA00023316"/>
    </source>
</evidence>
<accession>A0A222MX66</accession>
<evidence type="ECO:0000256" key="5">
    <source>
        <dbReference type="ARBA" id="ARBA00022475"/>
    </source>
</evidence>
<dbReference type="GO" id="GO:0071555">
    <property type="term" value="P:cell wall organization"/>
    <property type="evidence" value="ECO:0007669"/>
    <property type="project" value="UniProtKB-KW"/>
</dbReference>
<dbReference type="GO" id="GO:0008658">
    <property type="term" value="F:penicillin binding"/>
    <property type="evidence" value="ECO:0007669"/>
    <property type="project" value="InterPro"/>
</dbReference>
<evidence type="ECO:0000256" key="17">
    <source>
        <dbReference type="ARBA" id="ARBA00049902"/>
    </source>
</evidence>
<dbReference type="NCBIfam" id="TIGR02074">
    <property type="entry name" value="PBP_1a_fam"/>
    <property type="match status" value="1"/>
</dbReference>
<dbReference type="InterPro" id="IPR001264">
    <property type="entry name" value="Glyco_trans_51"/>
</dbReference>
<dbReference type="InterPro" id="IPR050396">
    <property type="entry name" value="Glycosyltr_51/Transpeptidase"/>
</dbReference>
<reference evidence="20 21" key="1">
    <citation type="submission" date="2017-07" db="EMBL/GenBank/DDBJ databases">
        <title>Analysis of two Campylobacter avium genomes and identification of a novel hippuricase gene.</title>
        <authorList>
            <person name="Miller W.G."/>
            <person name="Chapman M.H."/>
            <person name="Yee E."/>
            <person name="Revez J."/>
            <person name="Bono J.L."/>
            <person name="Rossi M."/>
        </authorList>
    </citation>
    <scope>NUCLEOTIDE SEQUENCE [LARGE SCALE GENOMIC DNA]</scope>
    <source>
        <strain evidence="20 21">LMG 24591</strain>
    </source>
</reference>
<evidence type="ECO:0000256" key="7">
    <source>
        <dbReference type="ARBA" id="ARBA00022670"/>
    </source>
</evidence>
<dbReference type="EC" id="2.4.1.129" evidence="20"/>
<dbReference type="SUPFAM" id="SSF56601">
    <property type="entry name" value="beta-lactamase/transpeptidase-like"/>
    <property type="match status" value="1"/>
</dbReference>
<evidence type="ECO:0000256" key="12">
    <source>
        <dbReference type="ARBA" id="ARBA00022984"/>
    </source>
</evidence>
<dbReference type="Gene3D" id="1.10.3810.10">
    <property type="entry name" value="Biosynthetic peptidoglycan transglycosylase-like"/>
    <property type="match status" value="1"/>
</dbReference>
<keyword evidence="12" id="KW-0573">Peptidoglycan synthesis</keyword>
<dbReference type="SUPFAM" id="SSF53955">
    <property type="entry name" value="Lysozyme-like"/>
    <property type="match status" value="1"/>
</dbReference>
<keyword evidence="8 20" id="KW-0328">Glycosyltransferase</keyword>
<dbReference type="PANTHER" id="PTHR32282">
    <property type="entry name" value="BINDING PROTEIN TRANSPEPTIDASE, PUTATIVE-RELATED"/>
    <property type="match status" value="1"/>
</dbReference>